<dbReference type="Proteomes" id="UP000320333">
    <property type="component" value="Unassembled WGS sequence"/>
</dbReference>
<evidence type="ECO:0000256" key="2">
    <source>
        <dbReference type="ARBA" id="ARBA00023242"/>
    </source>
</evidence>
<dbReference type="InterPro" id="IPR019734">
    <property type="entry name" value="TPR_rpt"/>
</dbReference>
<feature type="compositionally biased region" description="Pro residues" evidence="4">
    <location>
        <begin position="482"/>
        <end position="494"/>
    </location>
</feature>
<dbReference type="EMBL" id="QEAP01000168">
    <property type="protein sequence ID" value="TPX73721.1"/>
    <property type="molecule type" value="Genomic_DNA"/>
</dbReference>
<dbReference type="PROSITE" id="PS50005">
    <property type="entry name" value="TPR"/>
    <property type="match status" value="6"/>
</dbReference>
<dbReference type="Pfam" id="PF13181">
    <property type="entry name" value="TPR_8"/>
    <property type="match status" value="4"/>
</dbReference>
<feature type="compositionally biased region" description="Polar residues" evidence="4">
    <location>
        <begin position="1"/>
        <end position="13"/>
    </location>
</feature>
<evidence type="ECO:0000256" key="3">
    <source>
        <dbReference type="PROSITE-ProRule" id="PRU00339"/>
    </source>
</evidence>
<feature type="compositionally biased region" description="Low complexity" evidence="4">
    <location>
        <begin position="539"/>
        <end position="553"/>
    </location>
</feature>
<dbReference type="InterPro" id="IPR051630">
    <property type="entry name" value="Corepressor-Demethylase"/>
</dbReference>
<feature type="compositionally biased region" description="Low complexity" evidence="4">
    <location>
        <begin position="643"/>
        <end position="693"/>
    </location>
</feature>
<dbReference type="GO" id="GO:0005634">
    <property type="term" value="C:nucleus"/>
    <property type="evidence" value="ECO:0007669"/>
    <property type="project" value="UniProtKB-SubCell"/>
</dbReference>
<feature type="compositionally biased region" description="Acidic residues" evidence="4">
    <location>
        <begin position="852"/>
        <end position="868"/>
    </location>
</feature>
<dbReference type="PANTHER" id="PTHR14017:SF1">
    <property type="entry name" value="LD02225P"/>
    <property type="match status" value="1"/>
</dbReference>
<feature type="compositionally biased region" description="Low complexity" evidence="4">
    <location>
        <begin position="467"/>
        <end position="481"/>
    </location>
</feature>
<gene>
    <name evidence="5" type="ORF">CcCBS67573_g05002</name>
</gene>
<feature type="region of interest" description="Disordered" evidence="4">
    <location>
        <begin position="1"/>
        <end position="49"/>
    </location>
</feature>
<evidence type="ECO:0000256" key="1">
    <source>
        <dbReference type="ARBA" id="ARBA00004123"/>
    </source>
</evidence>
<keyword evidence="2" id="KW-0539">Nucleus</keyword>
<feature type="compositionally biased region" description="Low complexity" evidence="4">
    <location>
        <begin position="28"/>
        <end position="49"/>
    </location>
</feature>
<name>A0A507FBL1_9FUNG</name>
<feature type="compositionally biased region" description="Low complexity" evidence="4">
    <location>
        <begin position="444"/>
        <end position="457"/>
    </location>
</feature>
<dbReference type="OrthoDB" id="418911at2759"/>
<dbReference type="Gene3D" id="1.25.40.10">
    <property type="entry name" value="Tetratricopeptide repeat domain"/>
    <property type="match status" value="2"/>
</dbReference>
<keyword evidence="3" id="KW-0802">TPR repeat</keyword>
<accession>A0A507FBL1</accession>
<feature type="compositionally biased region" description="Polar residues" evidence="4">
    <location>
        <begin position="715"/>
        <end position="737"/>
    </location>
</feature>
<feature type="compositionally biased region" description="Low complexity" evidence="4">
    <location>
        <begin position="495"/>
        <end position="526"/>
    </location>
</feature>
<comment type="subcellular location">
    <subcellularLocation>
        <location evidence="1">Nucleus</location>
    </subcellularLocation>
</comment>
<evidence type="ECO:0000256" key="4">
    <source>
        <dbReference type="SAM" id="MobiDB-lite"/>
    </source>
</evidence>
<dbReference type="AlphaFoldDB" id="A0A507FBL1"/>
<dbReference type="PANTHER" id="PTHR14017">
    <property type="entry name" value="LYSINE-SPECIFIC DEMETHYLASE"/>
    <property type="match status" value="1"/>
</dbReference>
<sequence>MQKQQKSFNTSERNQSKQRMNHLASLSAAAAAQQQQQQHQPTATQTPAQTPTDALALKMQQLNEETWLRIGAIADSVGDKDRAIAAFDAALRHNPYSVQALTFGSSLCRQRELYPRAIELFQRLLNIDRYNGAVWAGLGHCYLMLDDLQNAYQTYQQALNYLSNPKDAKLWYGIGVLYDRYGSFDHAEAAFASVLRIDPKFDKGNEIYFRLGIIYKYQQKYSLSLDCFKYILGCPPLPLGEADVWFQIGHTHECQRDFINARAAYETGLQRNPNNAKILLQLGWLYMLVASGFQNYDQAVAYLSRAMEVDTNDAQTHYLLGRSQMAKQKFNLAYESYQQAVLRDAKNPVFWCSIGVLYFELGQHRDALDAYSRAIYLNPSIFEIWCNLGKLYESCNGQTADAIDAYTKAVELDPNNNNTKHRLAMLRAFQANAGPAPGPPEPAIHPMAQDPSTYTPGGPTGKPQPPISSSSFFPTTRSQPQPAGPQPPQYPQQPPAQQQQQPQQPQQQQQLQQQPPQPHHAMQQQQYLNDRRRSVAQPQISSNGSNLMSSQSIPSRGPSPHVSHINGNVQQPQYMQHQPPPQHTAQHQMYPQHQQIQHVQQAGQRSGLASPQQVPQIAPQQYQQSLPPQHYQQQQLQPPPLQHPQQSMPPQSQQYAPPPQQLQQQQQSQQPYQYPPQHATAPPQQTQMQATPLYHPSNAASHTADSPAVQPGSLRPTSPTAYSQPPLNASDAQQPHINPSVAPAVSISNGGAPTPNRMESVLTPTSQHAPFGANASPVGPHAPSVVESTVGSAPVAVSDAMQGVVENGVAPAIPSSATVGNPEADKMAQMEPVSGTAAPSESVPESMRKVDDDYDDDEKEEGEEEEEEGAIRNDVPTAGSGGGVAAGVDEKMGDTSGRDEEEIEEEGGVPPAQ</sequence>
<dbReference type="GO" id="GO:0010468">
    <property type="term" value="P:regulation of gene expression"/>
    <property type="evidence" value="ECO:0007669"/>
    <property type="project" value="TreeGrafter"/>
</dbReference>
<organism evidence="5 6">
    <name type="scientific">Chytriomyces confervae</name>
    <dbReference type="NCBI Taxonomy" id="246404"/>
    <lineage>
        <taxon>Eukaryota</taxon>
        <taxon>Fungi</taxon>
        <taxon>Fungi incertae sedis</taxon>
        <taxon>Chytridiomycota</taxon>
        <taxon>Chytridiomycota incertae sedis</taxon>
        <taxon>Chytridiomycetes</taxon>
        <taxon>Chytridiales</taxon>
        <taxon>Chytriomycetaceae</taxon>
        <taxon>Chytriomyces</taxon>
    </lineage>
</organism>
<feature type="repeat" description="TPR" evidence="3">
    <location>
        <begin position="314"/>
        <end position="347"/>
    </location>
</feature>
<dbReference type="GO" id="GO:0000978">
    <property type="term" value="F:RNA polymerase II cis-regulatory region sequence-specific DNA binding"/>
    <property type="evidence" value="ECO:0007669"/>
    <property type="project" value="TreeGrafter"/>
</dbReference>
<reference evidence="5 6" key="1">
    <citation type="journal article" date="2019" name="Sci. Rep.">
        <title>Comparative genomics of chytrid fungi reveal insights into the obligate biotrophic and pathogenic lifestyle of Synchytrium endobioticum.</title>
        <authorList>
            <person name="van de Vossenberg B.T.L.H."/>
            <person name="Warris S."/>
            <person name="Nguyen H.D.T."/>
            <person name="van Gent-Pelzer M.P.E."/>
            <person name="Joly D.L."/>
            <person name="van de Geest H.C."/>
            <person name="Bonants P.J.M."/>
            <person name="Smith D.S."/>
            <person name="Levesque C.A."/>
            <person name="van der Lee T.A.J."/>
        </authorList>
    </citation>
    <scope>NUCLEOTIDE SEQUENCE [LARGE SCALE GENOMIC DNA]</scope>
    <source>
        <strain evidence="5 6">CBS 675.73</strain>
    </source>
</reference>
<dbReference type="GO" id="GO:0031490">
    <property type="term" value="F:chromatin DNA binding"/>
    <property type="evidence" value="ECO:0007669"/>
    <property type="project" value="TreeGrafter"/>
</dbReference>
<dbReference type="STRING" id="246404.A0A507FBL1"/>
<feature type="compositionally biased region" description="Low complexity" evidence="4">
    <location>
        <begin position="570"/>
        <end position="604"/>
    </location>
</feature>
<dbReference type="FunFam" id="1.25.40.10:FF:000403">
    <property type="entry name" value="General transcriptional repressor, putative"/>
    <property type="match status" value="1"/>
</dbReference>
<feature type="repeat" description="TPR" evidence="3">
    <location>
        <begin position="64"/>
        <end position="97"/>
    </location>
</feature>
<dbReference type="PROSITE" id="PS50293">
    <property type="entry name" value="TPR_REGION"/>
    <property type="match status" value="1"/>
</dbReference>
<proteinExistence type="predicted"/>
<evidence type="ECO:0000313" key="5">
    <source>
        <dbReference type="EMBL" id="TPX73721.1"/>
    </source>
</evidence>
<comment type="caution">
    <text evidence="5">The sequence shown here is derived from an EMBL/GenBank/DDBJ whole genome shotgun (WGS) entry which is preliminary data.</text>
</comment>
<dbReference type="Pfam" id="PF00515">
    <property type="entry name" value="TPR_1"/>
    <property type="match status" value="1"/>
</dbReference>
<keyword evidence="6" id="KW-1185">Reference proteome</keyword>
<evidence type="ECO:0000313" key="6">
    <source>
        <dbReference type="Proteomes" id="UP000320333"/>
    </source>
</evidence>
<feature type="repeat" description="TPR" evidence="3">
    <location>
        <begin position="242"/>
        <end position="275"/>
    </location>
</feature>
<feature type="repeat" description="TPR" evidence="3">
    <location>
        <begin position="132"/>
        <end position="165"/>
    </location>
</feature>
<feature type="compositionally biased region" description="Low complexity" evidence="4">
    <location>
        <begin position="611"/>
        <end position="636"/>
    </location>
</feature>
<feature type="region of interest" description="Disordered" evidence="4">
    <location>
        <begin position="812"/>
        <end position="913"/>
    </location>
</feature>
<protein>
    <submittedName>
        <fullName evidence="5">Uncharacterized protein</fullName>
    </submittedName>
</protein>
<dbReference type="SMART" id="SM00028">
    <property type="entry name" value="TPR"/>
    <property type="match status" value="10"/>
</dbReference>
<feature type="compositionally biased region" description="Basic and acidic residues" evidence="4">
    <location>
        <begin position="888"/>
        <end position="898"/>
    </location>
</feature>
<feature type="region of interest" description="Disordered" evidence="4">
    <location>
        <begin position="431"/>
        <end position="791"/>
    </location>
</feature>
<dbReference type="Pfam" id="PF13432">
    <property type="entry name" value="TPR_16"/>
    <property type="match status" value="1"/>
</dbReference>
<dbReference type="InterPro" id="IPR011990">
    <property type="entry name" value="TPR-like_helical_dom_sf"/>
</dbReference>
<dbReference type="SUPFAM" id="SSF48452">
    <property type="entry name" value="TPR-like"/>
    <property type="match status" value="2"/>
</dbReference>
<feature type="repeat" description="TPR" evidence="3">
    <location>
        <begin position="168"/>
        <end position="201"/>
    </location>
</feature>
<feature type="repeat" description="TPR" evidence="3">
    <location>
        <begin position="348"/>
        <end position="381"/>
    </location>
</feature>